<evidence type="ECO:0000256" key="6">
    <source>
        <dbReference type="ARBA" id="ARBA00022840"/>
    </source>
</evidence>
<keyword evidence="4 7" id="KW-0547">Nucleotide-binding</keyword>
<evidence type="ECO:0000313" key="11">
    <source>
        <dbReference type="Proteomes" id="UP000187209"/>
    </source>
</evidence>
<organism evidence="10 11">
    <name type="scientific">Stentor coeruleus</name>
    <dbReference type="NCBI Taxonomy" id="5963"/>
    <lineage>
        <taxon>Eukaryota</taxon>
        <taxon>Sar</taxon>
        <taxon>Alveolata</taxon>
        <taxon>Ciliophora</taxon>
        <taxon>Postciliodesmatophora</taxon>
        <taxon>Heterotrichea</taxon>
        <taxon>Heterotrichida</taxon>
        <taxon>Stentoridae</taxon>
        <taxon>Stentor</taxon>
    </lineage>
</organism>
<evidence type="ECO:0000256" key="3">
    <source>
        <dbReference type="ARBA" id="ARBA00022679"/>
    </source>
</evidence>
<name>A0A1R2C7H8_9CILI</name>
<dbReference type="PROSITE" id="PS00108">
    <property type="entry name" value="PROTEIN_KINASE_ST"/>
    <property type="match status" value="1"/>
</dbReference>
<dbReference type="PROSITE" id="PS00107">
    <property type="entry name" value="PROTEIN_KINASE_ATP"/>
    <property type="match status" value="1"/>
</dbReference>
<keyword evidence="3" id="KW-0808">Transferase</keyword>
<evidence type="ECO:0000256" key="1">
    <source>
        <dbReference type="ARBA" id="ARBA00008867"/>
    </source>
</evidence>
<dbReference type="Gene3D" id="1.10.510.10">
    <property type="entry name" value="Transferase(Phosphotransferase) domain 1"/>
    <property type="match status" value="1"/>
</dbReference>
<dbReference type="InterPro" id="IPR008271">
    <property type="entry name" value="Ser/Thr_kinase_AS"/>
</dbReference>
<dbReference type="SMART" id="SM00220">
    <property type="entry name" value="S_TKc"/>
    <property type="match status" value="1"/>
</dbReference>
<dbReference type="GO" id="GO:0005737">
    <property type="term" value="C:cytoplasm"/>
    <property type="evidence" value="ECO:0007669"/>
    <property type="project" value="TreeGrafter"/>
</dbReference>
<keyword evidence="2 8" id="KW-0723">Serine/threonine-protein kinase</keyword>
<evidence type="ECO:0000259" key="9">
    <source>
        <dbReference type="PROSITE" id="PS50011"/>
    </source>
</evidence>
<feature type="domain" description="Protein kinase" evidence="9">
    <location>
        <begin position="164"/>
        <end position="453"/>
    </location>
</feature>
<comment type="similarity">
    <text evidence="1">Belongs to the protein kinase superfamily. CMGC Ser/Thr protein kinase family. MNB/DYRK subfamily.</text>
</comment>
<evidence type="ECO:0000256" key="4">
    <source>
        <dbReference type="ARBA" id="ARBA00022741"/>
    </source>
</evidence>
<evidence type="ECO:0000256" key="7">
    <source>
        <dbReference type="PROSITE-ProRule" id="PRU10141"/>
    </source>
</evidence>
<dbReference type="InterPro" id="IPR000719">
    <property type="entry name" value="Prot_kinase_dom"/>
</dbReference>
<gene>
    <name evidence="10" type="ORF">SteCoe_13800</name>
</gene>
<dbReference type="EMBL" id="MPUH01000252">
    <property type="protein sequence ID" value="OMJ84968.1"/>
    <property type="molecule type" value="Genomic_DNA"/>
</dbReference>
<evidence type="ECO:0000313" key="10">
    <source>
        <dbReference type="EMBL" id="OMJ84968.1"/>
    </source>
</evidence>
<dbReference type="PANTHER" id="PTHR24058:SF22">
    <property type="entry name" value="DUAL SPECIFICITY TYROSINE-PHOSPHORYLATION-REGULATED KINASE 4"/>
    <property type="match status" value="1"/>
</dbReference>
<feature type="binding site" evidence="7">
    <location>
        <position position="193"/>
    </location>
    <ligand>
        <name>ATP</name>
        <dbReference type="ChEBI" id="CHEBI:30616"/>
    </ligand>
</feature>
<dbReference type="GO" id="GO:0005856">
    <property type="term" value="C:cytoskeleton"/>
    <property type="evidence" value="ECO:0007669"/>
    <property type="project" value="TreeGrafter"/>
</dbReference>
<dbReference type="Proteomes" id="UP000187209">
    <property type="component" value="Unassembled WGS sequence"/>
</dbReference>
<dbReference type="PROSITE" id="PS50011">
    <property type="entry name" value="PROTEIN_KINASE_DOM"/>
    <property type="match status" value="1"/>
</dbReference>
<dbReference type="GO" id="GO:0004674">
    <property type="term" value="F:protein serine/threonine kinase activity"/>
    <property type="evidence" value="ECO:0007669"/>
    <property type="project" value="UniProtKB-KW"/>
</dbReference>
<dbReference type="OrthoDB" id="5979581at2759"/>
<dbReference type="InterPro" id="IPR050494">
    <property type="entry name" value="Ser_Thr_dual-spec_kinase"/>
</dbReference>
<evidence type="ECO:0000256" key="8">
    <source>
        <dbReference type="RuleBase" id="RU000304"/>
    </source>
</evidence>
<dbReference type="InterPro" id="IPR011009">
    <property type="entry name" value="Kinase-like_dom_sf"/>
</dbReference>
<comment type="caution">
    <text evidence="10">The sequence shown here is derived from an EMBL/GenBank/DDBJ whole genome shotgun (WGS) entry which is preliminary data.</text>
</comment>
<accession>A0A1R2C7H8</accession>
<keyword evidence="5" id="KW-0418">Kinase</keyword>
<dbReference type="Pfam" id="PF00069">
    <property type="entry name" value="Pkinase"/>
    <property type="match status" value="1"/>
</dbReference>
<keyword evidence="11" id="KW-1185">Reference proteome</keyword>
<reference evidence="10 11" key="1">
    <citation type="submission" date="2016-11" db="EMBL/GenBank/DDBJ databases">
        <title>The macronuclear genome of Stentor coeruleus: a giant cell with tiny introns.</title>
        <authorList>
            <person name="Slabodnick M."/>
            <person name="Ruby J.G."/>
            <person name="Reiff S.B."/>
            <person name="Swart E.C."/>
            <person name="Gosai S."/>
            <person name="Prabakaran S."/>
            <person name="Witkowska E."/>
            <person name="Larue G.E."/>
            <person name="Fisher S."/>
            <person name="Freeman R.M."/>
            <person name="Gunawardena J."/>
            <person name="Chu W."/>
            <person name="Stover N.A."/>
            <person name="Gregory B.D."/>
            <person name="Nowacki M."/>
            <person name="Derisi J."/>
            <person name="Roy S.W."/>
            <person name="Marshall W.F."/>
            <person name="Sood P."/>
        </authorList>
    </citation>
    <scope>NUCLEOTIDE SEQUENCE [LARGE SCALE GENOMIC DNA]</scope>
    <source>
        <strain evidence="10">WM001</strain>
    </source>
</reference>
<dbReference type="GO" id="GO:0005524">
    <property type="term" value="F:ATP binding"/>
    <property type="evidence" value="ECO:0007669"/>
    <property type="project" value="UniProtKB-UniRule"/>
</dbReference>
<proteinExistence type="inferred from homology"/>
<evidence type="ECO:0000256" key="5">
    <source>
        <dbReference type="ARBA" id="ARBA00022777"/>
    </source>
</evidence>
<dbReference type="Gene3D" id="3.30.200.20">
    <property type="entry name" value="Phosphorylase Kinase, domain 1"/>
    <property type="match status" value="1"/>
</dbReference>
<dbReference type="AlphaFoldDB" id="A0A1R2C7H8"/>
<dbReference type="SUPFAM" id="SSF56112">
    <property type="entry name" value="Protein kinase-like (PK-like)"/>
    <property type="match status" value="1"/>
</dbReference>
<sequence length="467" mass="53455">MHKNNTLKFMIHKLQADVSPGGQSYASDSLTSSSKCGKIVPKGFKNAVARYLPPSEQSFLRNSGENQAQGKVKYQANIKKKLSKSWTNEMFEELNSLMDLRKNSFEENKKPLKNDCEIYFTGKIMVMGDDLCSRKLTENSLVEINEDEKGYFKGFHGDHIAFRYEILESLGKGTFGEVFKCLDHKTNKFVAIKVVRNVKEQSKLAQEELEILEELGKNAQGGDEFIVQMIDHFEFCGHLCIAFELLGMSLLQVLENNNYQGLPIETVKILIKQLLTALKTLHTMHIIHCDLKPNNILLKEKNKGQIKLIDFGSACIESKKVQEYLQNLYYRAPEIVLDIDYGKSIDIWSLGCITAELLTGQVLFFAQNDHELFKMMVETCGLPDRNYIRKGRRINLFVDRQGKLKLKTVPNSKTVNKILQDYDDDTRNFVESCLKWQPEQRLTVDQALAHPWISSVDVNECENIALF</sequence>
<evidence type="ECO:0000256" key="2">
    <source>
        <dbReference type="ARBA" id="ARBA00022527"/>
    </source>
</evidence>
<keyword evidence="6 7" id="KW-0067">ATP-binding</keyword>
<dbReference type="InterPro" id="IPR017441">
    <property type="entry name" value="Protein_kinase_ATP_BS"/>
</dbReference>
<dbReference type="PANTHER" id="PTHR24058">
    <property type="entry name" value="DUAL SPECIFICITY PROTEIN KINASE"/>
    <property type="match status" value="1"/>
</dbReference>
<protein>
    <recommendedName>
        <fullName evidence="9">Protein kinase domain-containing protein</fullName>
    </recommendedName>
</protein>
<dbReference type="FunFam" id="1.10.510.10:FF:000624">
    <property type="entry name" value="Mitogen-activated protein kinase"/>
    <property type="match status" value="1"/>
</dbReference>